<proteinExistence type="inferred from homology"/>
<dbReference type="GO" id="GO:0046872">
    <property type="term" value="F:metal ion binding"/>
    <property type="evidence" value="ECO:0007669"/>
    <property type="project" value="UniProtKB-KW"/>
</dbReference>
<evidence type="ECO:0000256" key="2">
    <source>
        <dbReference type="ARBA" id="ARBA00006911"/>
    </source>
</evidence>
<feature type="compositionally biased region" description="Low complexity" evidence="8">
    <location>
        <begin position="284"/>
        <end position="299"/>
    </location>
</feature>
<comment type="similarity">
    <text evidence="2">Belongs to the SHI protein family.</text>
</comment>
<dbReference type="Pfam" id="PF05142">
    <property type="entry name" value="DUF702"/>
    <property type="match status" value="1"/>
</dbReference>
<feature type="region of interest" description="Disordered" evidence="8">
    <location>
        <begin position="15"/>
        <end position="66"/>
    </location>
</feature>
<dbReference type="InterPro" id="IPR006511">
    <property type="entry name" value="SHI_C"/>
</dbReference>
<dbReference type="GO" id="GO:0005634">
    <property type="term" value="C:nucleus"/>
    <property type="evidence" value="ECO:0007669"/>
    <property type="project" value="UniProtKB-SubCell"/>
</dbReference>
<feature type="region of interest" description="Disordered" evidence="8">
    <location>
        <begin position="280"/>
        <end position="312"/>
    </location>
</feature>
<gene>
    <name evidence="9" type="ORF">ILEXP_LOCUS25631</name>
</gene>
<dbReference type="Proteomes" id="UP001642360">
    <property type="component" value="Unassembled WGS sequence"/>
</dbReference>
<dbReference type="NCBIfam" id="TIGR01624">
    <property type="entry name" value="LRP1_Cterm"/>
    <property type="match status" value="1"/>
</dbReference>
<dbReference type="AlphaFoldDB" id="A0ABC8SR05"/>
<comment type="caution">
    <text evidence="9">The sequence shown here is derived from an EMBL/GenBank/DDBJ whole genome shotgun (WGS) entry which is preliminary data.</text>
</comment>
<dbReference type="InterPro" id="IPR006510">
    <property type="entry name" value="Znf_LRP1"/>
</dbReference>
<name>A0ABC8SR05_9AQUA</name>
<evidence type="ECO:0000256" key="8">
    <source>
        <dbReference type="SAM" id="MobiDB-lite"/>
    </source>
</evidence>
<keyword evidence="3" id="KW-0479">Metal-binding</keyword>
<organism evidence="9 10">
    <name type="scientific">Ilex paraguariensis</name>
    <name type="common">yerba mate</name>
    <dbReference type="NCBI Taxonomy" id="185542"/>
    <lineage>
        <taxon>Eukaryota</taxon>
        <taxon>Viridiplantae</taxon>
        <taxon>Streptophyta</taxon>
        <taxon>Embryophyta</taxon>
        <taxon>Tracheophyta</taxon>
        <taxon>Spermatophyta</taxon>
        <taxon>Magnoliopsida</taxon>
        <taxon>eudicotyledons</taxon>
        <taxon>Gunneridae</taxon>
        <taxon>Pentapetalae</taxon>
        <taxon>asterids</taxon>
        <taxon>campanulids</taxon>
        <taxon>Aquifoliales</taxon>
        <taxon>Aquifoliaceae</taxon>
        <taxon>Ilex</taxon>
    </lineage>
</organism>
<dbReference type="InterPro" id="IPR007818">
    <property type="entry name" value="SHI"/>
</dbReference>
<feature type="compositionally biased region" description="Basic and acidic residues" evidence="8">
    <location>
        <begin position="39"/>
        <end position="49"/>
    </location>
</feature>
<feature type="compositionally biased region" description="Basic and acidic residues" evidence="8">
    <location>
        <begin position="300"/>
        <end position="310"/>
    </location>
</feature>
<keyword evidence="10" id="KW-1185">Reference proteome</keyword>
<dbReference type="GO" id="GO:0003677">
    <property type="term" value="F:DNA binding"/>
    <property type="evidence" value="ECO:0007669"/>
    <property type="project" value="UniProtKB-KW"/>
</dbReference>
<evidence type="ECO:0000256" key="1">
    <source>
        <dbReference type="ARBA" id="ARBA00004123"/>
    </source>
</evidence>
<dbReference type="PANTHER" id="PTHR31604:SF4">
    <property type="entry name" value="PROTEIN SHORT INTERNODES"/>
    <property type="match status" value="1"/>
</dbReference>
<comment type="subcellular location">
    <subcellularLocation>
        <location evidence="1">Nucleus</location>
    </subcellularLocation>
</comment>
<feature type="compositionally biased region" description="Basic and acidic residues" evidence="8">
    <location>
        <begin position="57"/>
        <end position="66"/>
    </location>
</feature>
<evidence type="ECO:0000256" key="6">
    <source>
        <dbReference type="ARBA" id="ARBA00023159"/>
    </source>
</evidence>
<keyword evidence="5" id="KW-0238">DNA-binding</keyword>
<keyword evidence="6" id="KW-0010">Activator</keyword>
<evidence type="ECO:0000256" key="3">
    <source>
        <dbReference type="ARBA" id="ARBA00022723"/>
    </source>
</evidence>
<keyword evidence="4" id="KW-0862">Zinc</keyword>
<evidence type="ECO:0000256" key="7">
    <source>
        <dbReference type="ARBA" id="ARBA00023242"/>
    </source>
</evidence>
<evidence type="ECO:0000313" key="10">
    <source>
        <dbReference type="Proteomes" id="UP001642360"/>
    </source>
</evidence>
<feature type="compositionally biased region" description="Polar residues" evidence="8">
    <location>
        <begin position="25"/>
        <end position="37"/>
    </location>
</feature>
<dbReference type="NCBIfam" id="TIGR01623">
    <property type="entry name" value="put_zinc_LRP1"/>
    <property type="match status" value="1"/>
</dbReference>
<evidence type="ECO:0000313" key="9">
    <source>
        <dbReference type="EMBL" id="CAK9157077.1"/>
    </source>
</evidence>
<accession>A0ABC8SR05</accession>
<keyword evidence="7" id="KW-0539">Nucleus</keyword>
<feature type="region of interest" description="Disordered" evidence="8">
    <location>
        <begin position="136"/>
        <end position="162"/>
    </location>
</feature>
<sequence length="456" mass="50585">MSVIEIGGLAAVSRPEVPRWKGQRKGSSQPRTGTSTGLEDDRQSQEKVLKPRRLQPQKKEREKEAKKWNGVSAVSLKLVDTEIRERIERADTETSAFWPWRRNRAAGLWFCYGLSVTIEVGDRFKGGKMAGFFSLGGGRGTNNNQDQHQPSNNNPPPEITPESWFLYRNEDLPYKSFELWQQHQHHQEQINQQRHNPLQDLYSSAGGLAIGPSRSAIDFSDEPSRSGFVMMRGGGVSCQDCGNQAKKDCTHMRCRTCCKSRGFQCQTHLKSTWVPAAKRRERQQLSSLQQQQQEEQQLQLHRENPKRQRENPSAYPLVCTHLPTNTSGLEVGNFPAEVKSPAMFRCVRMSSKDDSDDQFAYQAAVNIGGHVFKGILYDQGLDSQYMAGESSSGCGSGGGIQQLNLITGAATSAVTPTTSGGAVVSSSTAAFLDPSLYPAPINTFMAGTQFFPHPRS</sequence>
<feature type="compositionally biased region" description="Polar residues" evidence="8">
    <location>
        <begin position="141"/>
        <end position="152"/>
    </location>
</feature>
<evidence type="ECO:0000256" key="5">
    <source>
        <dbReference type="ARBA" id="ARBA00023125"/>
    </source>
</evidence>
<protein>
    <submittedName>
        <fullName evidence="9">Uncharacterized protein</fullName>
    </submittedName>
</protein>
<dbReference type="PANTHER" id="PTHR31604">
    <property type="entry name" value="PROTEIN LATERAL ROOT PRIMORDIUM 1"/>
    <property type="match status" value="1"/>
</dbReference>
<reference evidence="9 10" key="1">
    <citation type="submission" date="2024-02" db="EMBL/GenBank/DDBJ databases">
        <authorList>
            <person name="Vignale AGUSTIN F."/>
            <person name="Sosa J E."/>
            <person name="Modenutti C."/>
        </authorList>
    </citation>
    <scope>NUCLEOTIDE SEQUENCE [LARGE SCALE GENOMIC DNA]</scope>
</reference>
<evidence type="ECO:0000256" key="4">
    <source>
        <dbReference type="ARBA" id="ARBA00022833"/>
    </source>
</evidence>
<dbReference type="EMBL" id="CAUOFW020002947">
    <property type="protein sequence ID" value="CAK9157077.1"/>
    <property type="molecule type" value="Genomic_DNA"/>
</dbReference>